<gene>
    <name evidence="1" type="ORF">CFK38_05020</name>
</gene>
<protein>
    <submittedName>
        <fullName evidence="1">Uncharacterized protein</fullName>
    </submittedName>
</protein>
<accession>A0A291GLX3</accession>
<dbReference type="OrthoDB" id="4793414at2"/>
<evidence type="ECO:0000313" key="2">
    <source>
        <dbReference type="Proteomes" id="UP000218165"/>
    </source>
</evidence>
<dbReference type="AlphaFoldDB" id="A0A291GLX3"/>
<dbReference type="KEGG" id="brz:CFK38_05020"/>
<keyword evidence="2" id="KW-1185">Reference proteome</keyword>
<evidence type="ECO:0000313" key="1">
    <source>
        <dbReference type="EMBL" id="ATG50964.1"/>
    </source>
</evidence>
<dbReference type="EMBL" id="CP023563">
    <property type="protein sequence ID" value="ATG50964.1"/>
    <property type="molecule type" value="Genomic_DNA"/>
</dbReference>
<proteinExistence type="predicted"/>
<sequence>MTSAPQQGSSAPSFSAEDLRIATDLLTRPLTEPVQEIVTLTEEELTALDGLQHEALTPTPWLDETAPDQADRALATSAAMRSMMARGIIASTAVLDPRRYEEGSQDSARMVAVPELQGVAVLRRTSDAVLIAERRTERGIAYGYFYVFHLEDSVRVLWEAFDATGFHLFFLLDGDVLAQQLIAFLDPIDAIGEADGQVEEVPAARFGESATAARLASARAVTSVLVLDRALDAPTGFTLLTTPEAVELMETDGEGSEAVQHVGAVSRRTLTELLDELVAATAPESGGEPGR</sequence>
<dbReference type="Proteomes" id="UP000218165">
    <property type="component" value="Chromosome"/>
</dbReference>
<reference evidence="2" key="1">
    <citation type="submission" date="2017-09" db="EMBL/GenBank/DDBJ databases">
        <title>Brachybacterium sp. VM2412.</title>
        <authorList>
            <person name="Tak E.J."/>
            <person name="Bae J.-W."/>
        </authorList>
    </citation>
    <scope>NUCLEOTIDE SEQUENCE [LARGE SCALE GENOMIC DNA]</scope>
    <source>
        <strain evidence="2">VM2412</strain>
    </source>
</reference>
<organism evidence="1 2">
    <name type="scientific">Brachybacterium vulturis</name>
    <dbReference type="NCBI Taxonomy" id="2017484"/>
    <lineage>
        <taxon>Bacteria</taxon>
        <taxon>Bacillati</taxon>
        <taxon>Actinomycetota</taxon>
        <taxon>Actinomycetes</taxon>
        <taxon>Micrococcales</taxon>
        <taxon>Dermabacteraceae</taxon>
        <taxon>Brachybacterium</taxon>
    </lineage>
</organism>
<dbReference type="RefSeq" id="WP_096802102.1">
    <property type="nucleotide sequence ID" value="NZ_CP023563.1"/>
</dbReference>
<name>A0A291GLX3_9MICO</name>